<name>A0ABV0PBU4_9TELE</name>
<dbReference type="EMBL" id="JAHRIO010070254">
    <property type="protein sequence ID" value="MEQ2180909.1"/>
    <property type="molecule type" value="Genomic_DNA"/>
</dbReference>
<gene>
    <name evidence="1" type="primary">MTX2</name>
    <name evidence="1" type="ORF">GOODEAATRI_006116</name>
</gene>
<accession>A0ABV0PBU4</accession>
<reference evidence="1 2" key="1">
    <citation type="submission" date="2021-06" db="EMBL/GenBank/DDBJ databases">
        <authorList>
            <person name="Palmer J.M."/>
        </authorList>
    </citation>
    <scope>NUCLEOTIDE SEQUENCE [LARGE SCALE GENOMIC DNA]</scope>
    <source>
        <strain evidence="1 2">GA_2019</strain>
        <tissue evidence="1">Muscle</tissue>
    </source>
</reference>
<dbReference type="Proteomes" id="UP001476798">
    <property type="component" value="Unassembled WGS sequence"/>
</dbReference>
<comment type="caution">
    <text evidence="1">The sequence shown here is derived from an EMBL/GenBank/DDBJ whole genome shotgun (WGS) entry which is preliminary data.</text>
</comment>
<sequence>AYLRMCGLPVQVVCRANAEYMSPSGQYTSCFISSRKHLAFLTFIFSVGKIPFIHVGNQVVSELGPIVQFTKAKVIQPYSQLFHCEEIVKQGVSSPDDCTDIVVFRVTL</sequence>
<feature type="non-terminal residue" evidence="1">
    <location>
        <position position="1"/>
    </location>
</feature>
<proteinExistence type="predicted"/>
<protein>
    <submittedName>
        <fullName evidence="1">Metaxin-2</fullName>
    </submittedName>
</protein>
<keyword evidence="2" id="KW-1185">Reference proteome</keyword>
<evidence type="ECO:0000313" key="1">
    <source>
        <dbReference type="EMBL" id="MEQ2180909.1"/>
    </source>
</evidence>
<organism evidence="1 2">
    <name type="scientific">Goodea atripinnis</name>
    <dbReference type="NCBI Taxonomy" id="208336"/>
    <lineage>
        <taxon>Eukaryota</taxon>
        <taxon>Metazoa</taxon>
        <taxon>Chordata</taxon>
        <taxon>Craniata</taxon>
        <taxon>Vertebrata</taxon>
        <taxon>Euteleostomi</taxon>
        <taxon>Actinopterygii</taxon>
        <taxon>Neopterygii</taxon>
        <taxon>Teleostei</taxon>
        <taxon>Neoteleostei</taxon>
        <taxon>Acanthomorphata</taxon>
        <taxon>Ovalentaria</taxon>
        <taxon>Atherinomorphae</taxon>
        <taxon>Cyprinodontiformes</taxon>
        <taxon>Goodeidae</taxon>
        <taxon>Goodea</taxon>
    </lineage>
</organism>
<evidence type="ECO:0000313" key="2">
    <source>
        <dbReference type="Proteomes" id="UP001476798"/>
    </source>
</evidence>